<evidence type="ECO:0000256" key="2">
    <source>
        <dbReference type="ARBA" id="ARBA00011036"/>
    </source>
</evidence>
<dbReference type="PANTHER" id="PTHR11730">
    <property type="entry name" value="AMMONIUM TRANSPORTER"/>
    <property type="match status" value="1"/>
</dbReference>
<dbReference type="AlphaFoldDB" id="R7VIL0"/>
<dbReference type="EMBL" id="AMQN01003797">
    <property type="status" value="NOT_ANNOTATED_CDS"/>
    <property type="molecule type" value="Genomic_DNA"/>
</dbReference>
<dbReference type="InterPro" id="IPR024041">
    <property type="entry name" value="NH4_transpt_AmtB-like_dom"/>
</dbReference>
<dbReference type="OrthoDB" id="534912at2759"/>
<comment type="subcellular location">
    <subcellularLocation>
        <location evidence="1">Membrane</location>
        <topology evidence="1">Multi-pass membrane protein</topology>
    </subcellularLocation>
</comment>
<reference evidence="10" key="1">
    <citation type="submission" date="2012-12" db="EMBL/GenBank/DDBJ databases">
        <authorList>
            <person name="Hellsten U."/>
            <person name="Grimwood J."/>
            <person name="Chapman J.A."/>
            <person name="Shapiro H."/>
            <person name="Aerts A."/>
            <person name="Otillar R.P."/>
            <person name="Terry A.Y."/>
            <person name="Boore J.L."/>
            <person name="Simakov O."/>
            <person name="Marletaz F."/>
            <person name="Cho S.-J."/>
            <person name="Edsinger-Gonzales E."/>
            <person name="Havlak P."/>
            <person name="Kuo D.-H."/>
            <person name="Larsson T."/>
            <person name="Lv J."/>
            <person name="Arendt D."/>
            <person name="Savage R."/>
            <person name="Osoegawa K."/>
            <person name="de Jong P."/>
            <person name="Lindberg D.R."/>
            <person name="Seaver E.C."/>
            <person name="Weisblat D.A."/>
            <person name="Putnam N.H."/>
            <person name="Grigoriev I.V."/>
            <person name="Rokhsar D.S."/>
        </authorList>
    </citation>
    <scope>NUCLEOTIDE SEQUENCE</scope>
    <source>
        <strain evidence="10">I ESC-2004</strain>
    </source>
</reference>
<keyword evidence="5 6" id="KW-0472">Membrane</keyword>
<dbReference type="OMA" id="TNMRIRF"/>
<dbReference type="FunCoup" id="R7VIL0">
    <property type="interactions" value="20"/>
</dbReference>
<evidence type="ECO:0000313" key="9">
    <source>
        <dbReference type="EnsemblMetazoa" id="CapteP137751"/>
    </source>
</evidence>
<reference evidence="9" key="3">
    <citation type="submission" date="2015-06" db="UniProtKB">
        <authorList>
            <consortium name="EnsemblMetazoa"/>
        </authorList>
    </citation>
    <scope>IDENTIFICATION</scope>
</reference>
<dbReference type="InterPro" id="IPR029020">
    <property type="entry name" value="Ammonium/urea_transptr"/>
</dbReference>
<dbReference type="InterPro" id="IPR002229">
    <property type="entry name" value="RhesusRHD"/>
</dbReference>
<keyword evidence="10" id="KW-1185">Reference proteome</keyword>
<protein>
    <recommendedName>
        <fullName evidence="7">Ammonium transporter AmtB-like domain-containing protein</fullName>
    </recommendedName>
</protein>
<gene>
    <name evidence="8" type="ORF">CAPTEDRAFT_137751</name>
</gene>
<feature type="transmembrane region" description="Helical" evidence="6">
    <location>
        <begin position="173"/>
        <end position="191"/>
    </location>
</feature>
<feature type="transmembrane region" description="Helical" evidence="6">
    <location>
        <begin position="243"/>
        <end position="263"/>
    </location>
</feature>
<dbReference type="EMBL" id="KB291945">
    <property type="protein sequence ID" value="ELU18387.1"/>
    <property type="molecule type" value="Genomic_DNA"/>
</dbReference>
<dbReference type="GO" id="GO:0097272">
    <property type="term" value="P:ammonium homeostasis"/>
    <property type="evidence" value="ECO:0007669"/>
    <property type="project" value="TreeGrafter"/>
</dbReference>
<sequence length="458" mass="50495">MWKRGKFFVFICSFQLLFLVLFAIFGEYDLTAKPNAQINESIGGQNEVHHFYPMFQDVHVMMFIGFGFLMTFLKKYGLSSVGENMMLAAFVLQWATIIGGFLHLHDNKFYVTMETLLVSDFASAAVLISMGAMLGKASPLQYIIMAFFEIVLFQVNEWIGLTHFKVADVGGSIFVHVFGAYFGIACSRMLYKKDDMEEAEEKEGSVYHSDHFAMIGTVFLWLFWPSFNSAVAADGDDQLRAIINTYFCLAACCVTTFAVSSLIEKDKFLMEHIQNATLAGGVAIGSMADMDVKLWGAILIGMAAGTLSVLGYKYVGPFLQRRLGIHDTCGVNNLHGMPGIMAALGSVIVTAIATEENYGNSLFGIWSERDPENSNRSAREQAGYQAAALGVTLLIAIVGGCFTGLILRLPVICDPLKAHENFDDTAFWVMPGGYPGEIKTSIEELPEKKNDADHVSKI</sequence>
<accession>R7VIL0</accession>
<evidence type="ECO:0000256" key="6">
    <source>
        <dbReference type="SAM" id="Phobius"/>
    </source>
</evidence>
<evidence type="ECO:0000313" key="8">
    <source>
        <dbReference type="EMBL" id="ELU18387.1"/>
    </source>
</evidence>
<feature type="transmembrane region" description="Helical" evidence="6">
    <location>
        <begin position="54"/>
        <end position="73"/>
    </location>
</feature>
<proteinExistence type="inferred from homology"/>
<evidence type="ECO:0000256" key="5">
    <source>
        <dbReference type="ARBA" id="ARBA00023136"/>
    </source>
</evidence>
<keyword evidence="4 6" id="KW-1133">Transmembrane helix</keyword>
<feature type="transmembrane region" description="Helical" evidence="6">
    <location>
        <begin position="335"/>
        <end position="353"/>
    </location>
</feature>
<keyword evidence="3 6" id="KW-0812">Transmembrane</keyword>
<comment type="similarity">
    <text evidence="2">Belongs to the ammonium transporter (TC 2.A.49) family. Rh subfamily.</text>
</comment>
<dbReference type="Proteomes" id="UP000014760">
    <property type="component" value="Unassembled WGS sequence"/>
</dbReference>
<dbReference type="FunFam" id="1.10.3430.10:FF:000012">
    <property type="entry name" value="Rh type C glycoprotein"/>
    <property type="match status" value="1"/>
</dbReference>
<organism evidence="8">
    <name type="scientific">Capitella teleta</name>
    <name type="common">Polychaete worm</name>
    <dbReference type="NCBI Taxonomy" id="283909"/>
    <lineage>
        <taxon>Eukaryota</taxon>
        <taxon>Metazoa</taxon>
        <taxon>Spiralia</taxon>
        <taxon>Lophotrochozoa</taxon>
        <taxon>Annelida</taxon>
        <taxon>Polychaeta</taxon>
        <taxon>Sedentaria</taxon>
        <taxon>Scolecida</taxon>
        <taxon>Capitellidae</taxon>
        <taxon>Capitella</taxon>
    </lineage>
</organism>
<dbReference type="STRING" id="283909.R7VIL0"/>
<name>R7VIL0_CAPTE</name>
<feature type="transmembrane region" description="Helical" evidence="6">
    <location>
        <begin position="142"/>
        <end position="161"/>
    </location>
</feature>
<evidence type="ECO:0000256" key="1">
    <source>
        <dbReference type="ARBA" id="ARBA00004141"/>
    </source>
</evidence>
<evidence type="ECO:0000259" key="7">
    <source>
        <dbReference type="Pfam" id="PF00909"/>
    </source>
</evidence>
<reference evidence="8 10" key="2">
    <citation type="journal article" date="2013" name="Nature">
        <title>Insights into bilaterian evolution from three spiralian genomes.</title>
        <authorList>
            <person name="Simakov O."/>
            <person name="Marletaz F."/>
            <person name="Cho S.J."/>
            <person name="Edsinger-Gonzales E."/>
            <person name="Havlak P."/>
            <person name="Hellsten U."/>
            <person name="Kuo D.H."/>
            <person name="Larsson T."/>
            <person name="Lv J."/>
            <person name="Arendt D."/>
            <person name="Savage R."/>
            <person name="Osoegawa K."/>
            <person name="de Jong P."/>
            <person name="Grimwood J."/>
            <person name="Chapman J.A."/>
            <person name="Shapiro H."/>
            <person name="Aerts A."/>
            <person name="Otillar R.P."/>
            <person name="Terry A.Y."/>
            <person name="Boore J.L."/>
            <person name="Grigoriev I.V."/>
            <person name="Lindberg D.R."/>
            <person name="Seaver E.C."/>
            <person name="Weisblat D.A."/>
            <person name="Putnam N.H."/>
            <person name="Rokhsar D.S."/>
        </authorList>
    </citation>
    <scope>NUCLEOTIDE SEQUENCE</scope>
    <source>
        <strain evidence="8 10">I ESC-2004</strain>
    </source>
</reference>
<dbReference type="PRINTS" id="PR00342">
    <property type="entry name" value="RHESUSRHD"/>
</dbReference>
<feature type="transmembrane region" description="Helical" evidence="6">
    <location>
        <begin position="85"/>
        <end position="104"/>
    </location>
</feature>
<dbReference type="Gene3D" id="1.10.3430.10">
    <property type="entry name" value="Ammonium transporter AmtB like domains"/>
    <property type="match status" value="1"/>
</dbReference>
<dbReference type="EnsemblMetazoa" id="CapteT137751">
    <property type="protein sequence ID" value="CapteP137751"/>
    <property type="gene ID" value="CapteG137751"/>
</dbReference>
<dbReference type="Pfam" id="PF00909">
    <property type="entry name" value="Ammonium_transp"/>
    <property type="match status" value="1"/>
</dbReference>
<feature type="transmembrane region" description="Helical" evidence="6">
    <location>
        <begin position="7"/>
        <end position="25"/>
    </location>
</feature>
<dbReference type="PANTHER" id="PTHR11730:SF60">
    <property type="entry name" value="RH50, ISOFORM D"/>
    <property type="match status" value="1"/>
</dbReference>
<evidence type="ECO:0000256" key="4">
    <source>
        <dbReference type="ARBA" id="ARBA00022989"/>
    </source>
</evidence>
<feature type="transmembrane region" description="Helical" evidence="6">
    <location>
        <begin position="386"/>
        <end position="407"/>
    </location>
</feature>
<dbReference type="SUPFAM" id="SSF111352">
    <property type="entry name" value="Ammonium transporter"/>
    <property type="match status" value="1"/>
</dbReference>
<evidence type="ECO:0000256" key="3">
    <source>
        <dbReference type="ARBA" id="ARBA00022692"/>
    </source>
</evidence>
<evidence type="ECO:0000313" key="10">
    <source>
        <dbReference type="Proteomes" id="UP000014760"/>
    </source>
</evidence>
<feature type="domain" description="Ammonium transporter AmtB-like" evidence="7">
    <location>
        <begin position="18"/>
        <end position="411"/>
    </location>
</feature>
<dbReference type="GO" id="GO:0005886">
    <property type="term" value="C:plasma membrane"/>
    <property type="evidence" value="ECO:0007669"/>
    <property type="project" value="InterPro"/>
</dbReference>
<feature type="transmembrane region" description="Helical" evidence="6">
    <location>
        <begin position="212"/>
        <end position="231"/>
    </location>
</feature>
<dbReference type="GO" id="GO:0008519">
    <property type="term" value="F:ammonium channel activity"/>
    <property type="evidence" value="ECO:0007669"/>
    <property type="project" value="InterPro"/>
</dbReference>
<dbReference type="HOGENOM" id="CLU_021386_1_0_1"/>
<feature type="transmembrane region" description="Helical" evidence="6">
    <location>
        <begin position="294"/>
        <end position="315"/>
    </location>
</feature>